<feature type="region of interest" description="Disordered" evidence="1">
    <location>
        <begin position="302"/>
        <end position="324"/>
    </location>
</feature>
<protein>
    <submittedName>
        <fullName evidence="3">Uncharacterized protein</fullName>
    </submittedName>
</protein>
<feature type="transmembrane region" description="Helical" evidence="2">
    <location>
        <begin position="58"/>
        <end position="76"/>
    </location>
</feature>
<keyword evidence="4" id="KW-1185">Reference proteome</keyword>
<evidence type="ECO:0000313" key="4">
    <source>
        <dbReference type="Proteomes" id="UP001222325"/>
    </source>
</evidence>
<gene>
    <name evidence="3" type="ORF">B0H15DRAFT_815847</name>
</gene>
<feature type="transmembrane region" description="Helical" evidence="2">
    <location>
        <begin position="88"/>
        <end position="112"/>
    </location>
</feature>
<organism evidence="3 4">
    <name type="scientific">Mycena belliarum</name>
    <dbReference type="NCBI Taxonomy" id="1033014"/>
    <lineage>
        <taxon>Eukaryota</taxon>
        <taxon>Fungi</taxon>
        <taxon>Dikarya</taxon>
        <taxon>Basidiomycota</taxon>
        <taxon>Agaricomycotina</taxon>
        <taxon>Agaricomycetes</taxon>
        <taxon>Agaricomycetidae</taxon>
        <taxon>Agaricales</taxon>
        <taxon>Marasmiineae</taxon>
        <taxon>Mycenaceae</taxon>
        <taxon>Mycena</taxon>
    </lineage>
</organism>
<dbReference type="AlphaFoldDB" id="A0AAD6UG46"/>
<proteinExistence type="predicted"/>
<evidence type="ECO:0000256" key="1">
    <source>
        <dbReference type="SAM" id="MobiDB-lite"/>
    </source>
</evidence>
<evidence type="ECO:0000256" key="2">
    <source>
        <dbReference type="SAM" id="Phobius"/>
    </source>
</evidence>
<keyword evidence="2" id="KW-0472">Membrane</keyword>
<comment type="caution">
    <text evidence="3">The sequence shown here is derived from an EMBL/GenBank/DDBJ whole genome shotgun (WGS) entry which is preliminary data.</text>
</comment>
<feature type="transmembrane region" description="Helical" evidence="2">
    <location>
        <begin position="237"/>
        <end position="255"/>
    </location>
</feature>
<keyword evidence="2" id="KW-0812">Transmembrane</keyword>
<feature type="transmembrane region" description="Helical" evidence="2">
    <location>
        <begin position="119"/>
        <end position="144"/>
    </location>
</feature>
<name>A0AAD6UG46_9AGAR</name>
<reference evidence="3" key="1">
    <citation type="submission" date="2023-03" db="EMBL/GenBank/DDBJ databases">
        <title>Massive genome expansion in bonnet fungi (Mycena s.s.) driven by repeated elements and novel gene families across ecological guilds.</title>
        <authorList>
            <consortium name="Lawrence Berkeley National Laboratory"/>
            <person name="Harder C.B."/>
            <person name="Miyauchi S."/>
            <person name="Viragh M."/>
            <person name="Kuo A."/>
            <person name="Thoen E."/>
            <person name="Andreopoulos B."/>
            <person name="Lu D."/>
            <person name="Skrede I."/>
            <person name="Drula E."/>
            <person name="Henrissat B."/>
            <person name="Morin E."/>
            <person name="Kohler A."/>
            <person name="Barry K."/>
            <person name="LaButti K."/>
            <person name="Morin E."/>
            <person name="Salamov A."/>
            <person name="Lipzen A."/>
            <person name="Mereny Z."/>
            <person name="Hegedus B."/>
            <person name="Baldrian P."/>
            <person name="Stursova M."/>
            <person name="Weitz H."/>
            <person name="Taylor A."/>
            <person name="Grigoriev I.V."/>
            <person name="Nagy L.G."/>
            <person name="Martin F."/>
            <person name="Kauserud H."/>
        </authorList>
    </citation>
    <scope>NUCLEOTIDE SEQUENCE</scope>
    <source>
        <strain evidence="3">CBHHK173m</strain>
    </source>
</reference>
<dbReference type="EMBL" id="JARJCN010000004">
    <property type="protein sequence ID" value="KAJ7101370.1"/>
    <property type="molecule type" value="Genomic_DNA"/>
</dbReference>
<evidence type="ECO:0000313" key="3">
    <source>
        <dbReference type="EMBL" id="KAJ7101370.1"/>
    </source>
</evidence>
<feature type="transmembrane region" description="Helical" evidence="2">
    <location>
        <begin position="164"/>
        <end position="184"/>
    </location>
</feature>
<sequence length="339" mass="37169">MSLHGLPNSLLMSPHLIAHKYIFVCSLTVAAWDTLVLSRRTLRLMRTGEWSILKVLSYFLRALMPIEFALVAIGVFDTKLSQSSCQNFFLFEPICTAVLLAAASAVHVIRIYAIYDHSLAVLIGMGSLFVVQVVVTAICCAFYQRVPLLDGQGCMAGPTSNWVGIYWLAPTLLYTASAVLAVMRSVNSLQKKKLSAWNLIIRDSLNLYGVILMVNMVNMLLGFIVKPENDADPIKTIAASMTAVLTTTHTLRIVLSIRGSLRHGGLFLPPGWADPTKGPRATHILAARPGLPSVTLDITRGKQESGWATDNDKDSESRIAREPEVGVKITVDQEIGYDE</sequence>
<feature type="transmembrane region" description="Helical" evidence="2">
    <location>
        <begin position="205"/>
        <end position="225"/>
    </location>
</feature>
<feature type="compositionally biased region" description="Basic and acidic residues" evidence="1">
    <location>
        <begin position="310"/>
        <end position="324"/>
    </location>
</feature>
<keyword evidence="2" id="KW-1133">Transmembrane helix</keyword>
<accession>A0AAD6UG46</accession>
<feature type="transmembrane region" description="Helical" evidence="2">
    <location>
        <begin position="20"/>
        <end position="37"/>
    </location>
</feature>
<dbReference type="Proteomes" id="UP001222325">
    <property type="component" value="Unassembled WGS sequence"/>
</dbReference>